<dbReference type="PROSITE" id="PS01360">
    <property type="entry name" value="ZF_MYND_1"/>
    <property type="match status" value="1"/>
</dbReference>
<keyword evidence="7" id="KW-1185">Reference proteome</keyword>
<evidence type="ECO:0000256" key="2">
    <source>
        <dbReference type="ARBA" id="ARBA00022771"/>
    </source>
</evidence>
<sequence length="295" mass="33435">MSRDLNLKFTPASVGDTFYKLNECLGCLKKPSGKKSFPVCSKCQEASFCSKECQKKTWPVHKKICQMRKQTVAAMADTPSSATFPPFAIRKRLLTDFIEVHECSFQSAFSSAMILEGGIDKFQFSERGVLVLLKYRPDCNENPSVAFSVEGAVMMSNAQLEALLGKGTHPQSPLDGMLETALRERDTLRYYRGRLRVFFRMEDHVVQEVYPQMHVAGAAGAIYRQHLTTIDHSKWVSRVQQFVRDGLVMRANGEDEMIMLLGKLEMKKGKWVWVPLTKDELTQHGYPSNFSGLLF</sequence>
<comment type="caution">
    <text evidence="6">The sequence shown here is derived from an EMBL/GenBank/DDBJ whole genome shotgun (WGS) entry which is preliminary data.</text>
</comment>
<dbReference type="Gene3D" id="6.10.140.2220">
    <property type="match status" value="1"/>
</dbReference>
<feature type="domain" description="MYND-type" evidence="5">
    <location>
        <begin position="24"/>
        <end position="65"/>
    </location>
</feature>
<keyword evidence="3" id="KW-0862">Zinc</keyword>
<dbReference type="EMBL" id="JARKIB010000208">
    <property type="protein sequence ID" value="KAJ7723812.1"/>
    <property type="molecule type" value="Genomic_DNA"/>
</dbReference>
<dbReference type="GO" id="GO:0008270">
    <property type="term" value="F:zinc ion binding"/>
    <property type="evidence" value="ECO:0007669"/>
    <property type="project" value="UniProtKB-KW"/>
</dbReference>
<dbReference type="InterPro" id="IPR002893">
    <property type="entry name" value="Znf_MYND"/>
</dbReference>
<dbReference type="PROSITE" id="PS50865">
    <property type="entry name" value="ZF_MYND_2"/>
    <property type="match status" value="1"/>
</dbReference>
<keyword evidence="1" id="KW-0479">Metal-binding</keyword>
<organism evidence="6 7">
    <name type="scientific">Mycena metata</name>
    <dbReference type="NCBI Taxonomy" id="1033252"/>
    <lineage>
        <taxon>Eukaryota</taxon>
        <taxon>Fungi</taxon>
        <taxon>Dikarya</taxon>
        <taxon>Basidiomycota</taxon>
        <taxon>Agaricomycotina</taxon>
        <taxon>Agaricomycetes</taxon>
        <taxon>Agaricomycetidae</taxon>
        <taxon>Agaricales</taxon>
        <taxon>Marasmiineae</taxon>
        <taxon>Mycenaceae</taxon>
        <taxon>Mycena</taxon>
    </lineage>
</organism>
<keyword evidence="2 4" id="KW-0863">Zinc-finger</keyword>
<name>A0AAD7HM00_9AGAR</name>
<protein>
    <recommendedName>
        <fullName evidence="5">MYND-type domain-containing protein</fullName>
    </recommendedName>
</protein>
<evidence type="ECO:0000256" key="4">
    <source>
        <dbReference type="PROSITE-ProRule" id="PRU00134"/>
    </source>
</evidence>
<dbReference type="Proteomes" id="UP001215598">
    <property type="component" value="Unassembled WGS sequence"/>
</dbReference>
<evidence type="ECO:0000259" key="5">
    <source>
        <dbReference type="PROSITE" id="PS50865"/>
    </source>
</evidence>
<evidence type="ECO:0000313" key="6">
    <source>
        <dbReference type="EMBL" id="KAJ7723812.1"/>
    </source>
</evidence>
<dbReference type="AlphaFoldDB" id="A0AAD7HM00"/>
<evidence type="ECO:0000313" key="7">
    <source>
        <dbReference type="Proteomes" id="UP001215598"/>
    </source>
</evidence>
<dbReference type="Pfam" id="PF01753">
    <property type="entry name" value="zf-MYND"/>
    <property type="match status" value="1"/>
</dbReference>
<reference evidence="6" key="1">
    <citation type="submission" date="2023-03" db="EMBL/GenBank/DDBJ databases">
        <title>Massive genome expansion in bonnet fungi (Mycena s.s.) driven by repeated elements and novel gene families across ecological guilds.</title>
        <authorList>
            <consortium name="Lawrence Berkeley National Laboratory"/>
            <person name="Harder C.B."/>
            <person name="Miyauchi S."/>
            <person name="Viragh M."/>
            <person name="Kuo A."/>
            <person name="Thoen E."/>
            <person name="Andreopoulos B."/>
            <person name="Lu D."/>
            <person name="Skrede I."/>
            <person name="Drula E."/>
            <person name="Henrissat B."/>
            <person name="Morin E."/>
            <person name="Kohler A."/>
            <person name="Barry K."/>
            <person name="LaButti K."/>
            <person name="Morin E."/>
            <person name="Salamov A."/>
            <person name="Lipzen A."/>
            <person name="Mereny Z."/>
            <person name="Hegedus B."/>
            <person name="Baldrian P."/>
            <person name="Stursova M."/>
            <person name="Weitz H."/>
            <person name="Taylor A."/>
            <person name="Grigoriev I.V."/>
            <person name="Nagy L.G."/>
            <person name="Martin F."/>
            <person name="Kauserud H."/>
        </authorList>
    </citation>
    <scope>NUCLEOTIDE SEQUENCE</scope>
    <source>
        <strain evidence="6">CBHHK182m</strain>
    </source>
</reference>
<dbReference type="SUPFAM" id="SSF144232">
    <property type="entry name" value="HIT/MYND zinc finger-like"/>
    <property type="match status" value="1"/>
</dbReference>
<gene>
    <name evidence="6" type="ORF">B0H16DRAFT_1597999</name>
</gene>
<accession>A0AAD7HM00</accession>
<evidence type="ECO:0000256" key="3">
    <source>
        <dbReference type="ARBA" id="ARBA00022833"/>
    </source>
</evidence>
<proteinExistence type="predicted"/>
<evidence type="ECO:0000256" key="1">
    <source>
        <dbReference type="ARBA" id="ARBA00022723"/>
    </source>
</evidence>